<gene>
    <name evidence="2" type="ORF">ATCC51562_1005</name>
</gene>
<comment type="caution">
    <text evidence="2">The sequence shown here is derived from an EMBL/GenBank/DDBJ whole genome shotgun (WGS) entry which is preliminary data.</text>
</comment>
<evidence type="ECO:0000259" key="1">
    <source>
        <dbReference type="Pfam" id="PF26337"/>
    </source>
</evidence>
<dbReference type="AlphaFoldDB" id="U2F952"/>
<dbReference type="eggNOG" id="COG0438">
    <property type="taxonomic scope" value="Bacteria"/>
</dbReference>
<reference evidence="2 3" key="1">
    <citation type="journal article" date="2013" name="BMC Genomics">
        <title>Comparative genomics of Campylobacter concisus isolates reveals genetic diversity and provides insights into disease association.</title>
        <authorList>
            <person name="Deshpande N.P."/>
            <person name="Kaakoush N.O."/>
            <person name="Wilkins M.R."/>
            <person name="Mitchell H.M."/>
        </authorList>
    </citation>
    <scope>NUCLEOTIDE SEQUENCE [LARGE SCALE GENOMIC DNA]</scope>
    <source>
        <strain evidence="2 3">ATCC 51562</strain>
    </source>
</reference>
<dbReference type="InterPro" id="IPR058592">
    <property type="entry name" value="Gtf3_C"/>
</dbReference>
<dbReference type="PATRIC" id="fig|1242969.3.peg.168"/>
<evidence type="ECO:0000313" key="2">
    <source>
        <dbReference type="EMBL" id="ERJ26847.1"/>
    </source>
</evidence>
<evidence type="ECO:0000313" key="3">
    <source>
        <dbReference type="Proteomes" id="UP000016627"/>
    </source>
</evidence>
<name>U2F952_9BACT</name>
<dbReference type="RefSeq" id="WP_021090201.1">
    <property type="nucleotide sequence ID" value="NZ_ANNI01000001.1"/>
</dbReference>
<proteinExistence type="predicted"/>
<feature type="domain" description="Glucosyltransferase 3-like C-terminal" evidence="1">
    <location>
        <begin position="256"/>
        <end position="356"/>
    </location>
</feature>
<organism evidence="2 3">
    <name type="scientific">Campylobacter concisus ATCC 51562</name>
    <dbReference type="NCBI Taxonomy" id="1242969"/>
    <lineage>
        <taxon>Bacteria</taxon>
        <taxon>Pseudomonadati</taxon>
        <taxon>Campylobacterota</taxon>
        <taxon>Epsilonproteobacteria</taxon>
        <taxon>Campylobacterales</taxon>
        <taxon>Campylobacteraceae</taxon>
        <taxon>Campylobacter</taxon>
    </lineage>
</organism>
<sequence>MDSKKRILIIHPEGNIYNNPNLYSIIKLLNANYSLEIFLPNLKVAYDSLEFKHIVKVYNKIFNRIFNRILWNRFLFKFFYKFFEKKYFSRDLYDLIIGVDQLGLLLASEFAKRIKVPFGLISYEIFFYDECGYKEKKIEINASQELDFAITQDDIRARFLSEENKISSKKIFTIPVSSSDFFSYKKEYLIYDELDISKDKNILIFIGSVDRWTCIDKVLANVNNFPDSWVFVLHDRYGDTQKKVNKLYPHILKYKNKKVYFSNIKIKDTGDMHKILHCADLGLATYCPNFANKYTGKNIEFIGLASGKISTYLQNGLPIITTKNKILDESIKKNNLGFSIKSIEEIPVILEHFKPSRHINKACIDFFYKELSFDNYSKDLLRLIEKLLNKTDEVNNILKETNE</sequence>
<dbReference type="Proteomes" id="UP000016627">
    <property type="component" value="Unassembled WGS sequence"/>
</dbReference>
<accession>U2F952</accession>
<dbReference type="Gene3D" id="3.40.50.2000">
    <property type="entry name" value="Glycogen Phosphorylase B"/>
    <property type="match status" value="1"/>
</dbReference>
<dbReference type="Pfam" id="PF26337">
    <property type="entry name" value="Gtf3_C"/>
    <property type="match status" value="1"/>
</dbReference>
<protein>
    <recommendedName>
        <fullName evidence="1">Glucosyltransferase 3-like C-terminal domain-containing protein</fullName>
    </recommendedName>
</protein>
<dbReference type="SUPFAM" id="SSF53756">
    <property type="entry name" value="UDP-Glycosyltransferase/glycogen phosphorylase"/>
    <property type="match status" value="1"/>
</dbReference>
<dbReference type="EMBL" id="ANNI01000001">
    <property type="protein sequence ID" value="ERJ26847.1"/>
    <property type="molecule type" value="Genomic_DNA"/>
</dbReference>